<organism evidence="1 2">
    <name type="scientific">Thalassovita aquimarina</name>
    <dbReference type="NCBI Taxonomy" id="2785917"/>
    <lineage>
        <taxon>Bacteria</taxon>
        <taxon>Pseudomonadati</taxon>
        <taxon>Pseudomonadota</taxon>
        <taxon>Alphaproteobacteria</taxon>
        <taxon>Rhodobacterales</taxon>
        <taxon>Roseobacteraceae</taxon>
        <taxon>Thalassovita</taxon>
    </lineage>
</organism>
<name>A0ABS5HWM4_9RHOB</name>
<protein>
    <recommendedName>
        <fullName evidence="3">Glyceraldehyde-3-phosphate dehydrogenase</fullName>
    </recommendedName>
</protein>
<dbReference type="EMBL" id="JADMKU010000029">
    <property type="protein sequence ID" value="MBR9653395.1"/>
    <property type="molecule type" value="Genomic_DNA"/>
</dbReference>
<dbReference type="Proteomes" id="UP001195941">
    <property type="component" value="Unassembled WGS sequence"/>
</dbReference>
<accession>A0ABS5HWM4</accession>
<evidence type="ECO:0000313" key="1">
    <source>
        <dbReference type="EMBL" id="MBR9653395.1"/>
    </source>
</evidence>
<proteinExistence type="predicted"/>
<keyword evidence="2" id="KW-1185">Reference proteome</keyword>
<comment type="caution">
    <text evidence="1">The sequence shown here is derived from an EMBL/GenBank/DDBJ whole genome shotgun (WGS) entry which is preliminary data.</text>
</comment>
<dbReference type="RefSeq" id="WP_212703018.1">
    <property type="nucleotide sequence ID" value="NZ_JADMKU010000029.1"/>
</dbReference>
<reference evidence="1 2" key="1">
    <citation type="journal article" date="2021" name="Arch. Microbiol.">
        <title>Thalassobius aquimarinus sp. nov., isolated from the Sea of Japan seashore.</title>
        <authorList>
            <person name="Kurilenko V.V."/>
            <person name="Romanenko L.A."/>
            <person name="Chernysheva N.Y."/>
            <person name="Velansky P.V."/>
            <person name="Tekutyeva L.A."/>
            <person name="Isaeva M.P."/>
            <person name="Mikhailov V.V."/>
        </authorList>
    </citation>
    <scope>NUCLEOTIDE SEQUENCE [LARGE SCALE GENOMIC DNA]</scope>
    <source>
        <strain evidence="1 2">KMM 8518</strain>
    </source>
</reference>
<evidence type="ECO:0008006" key="3">
    <source>
        <dbReference type="Google" id="ProtNLM"/>
    </source>
</evidence>
<evidence type="ECO:0000313" key="2">
    <source>
        <dbReference type="Proteomes" id="UP001195941"/>
    </source>
</evidence>
<gene>
    <name evidence="1" type="ORF">IT775_19940</name>
</gene>
<sequence length="47" mass="5120">MTNQIAIGLGLVIVAFIGGDLALTGGNNLLFLGRKFADLLEWLAFWR</sequence>